<evidence type="ECO:0000313" key="1">
    <source>
        <dbReference type="EMBL" id="OPL33398.1"/>
    </source>
</evidence>
<gene>
    <name evidence="1" type="ORF">AM593_07086</name>
</gene>
<feature type="non-terminal residue" evidence="1">
    <location>
        <position position="1"/>
    </location>
</feature>
<dbReference type="Proteomes" id="UP000266721">
    <property type="component" value="Unassembled WGS sequence"/>
</dbReference>
<accession>A0A3L5TTY3</accession>
<dbReference type="AlphaFoldDB" id="A0A3L5TTY3"/>
<protein>
    <submittedName>
        <fullName evidence="1">Uncharacterized protein</fullName>
    </submittedName>
</protein>
<sequence length="263" mass="31185">TERTRELNEKCVSVANWTDKQREFRSNEKKIKELHSTNCNLQNQCGKLQQQSFELQKILERERQQQNLLQENEELKTRLKQMDNWIKQQKCNTQKLMSTIEQQRLQISKFEQDLLRVKKILIINLRYLLFERLSSMAGEKLTKGNPSITDLGDPNRPMRIGEKYGELYDNEWTDALDSVDSIHNCFPGLKKAEQEEIVIHHMYRLLMCCFRECRNISMKQIQNIGQKVAEAMCLDIKSEEELSTLPGCKEVQIYRRQNSEDHM</sequence>
<dbReference type="EMBL" id="KV583232">
    <property type="protein sequence ID" value="OPL33398.1"/>
    <property type="molecule type" value="Genomic_DNA"/>
</dbReference>
<name>A0A3L5TTY3_MYTGA</name>
<comment type="caution">
    <text evidence="1">The sequence shown here is derived from an EMBL/GenBank/DDBJ whole genome shotgun (WGS) entry which is preliminary data.</text>
</comment>
<proteinExistence type="predicted"/>
<evidence type="ECO:0000313" key="2">
    <source>
        <dbReference type="Proteomes" id="UP000266721"/>
    </source>
</evidence>
<reference evidence="1 2" key="1">
    <citation type="journal article" date="2016" name="PLoS ONE">
        <title>A First Insight into the Genome of the Filter-Feeder Mussel Mytilus galloprovincialis.</title>
        <authorList>
            <person name="Murgarella M."/>
            <person name="Puiu D."/>
            <person name="Novoa B."/>
            <person name="Figueras A."/>
            <person name="Posada D."/>
            <person name="Canchaya C."/>
        </authorList>
    </citation>
    <scope>NUCLEOTIDE SEQUENCE [LARGE SCALE GENOMIC DNA]</scope>
    <source>
        <tissue evidence="1">Muscle</tissue>
    </source>
</reference>
<organism evidence="1 2">
    <name type="scientific">Mytilus galloprovincialis</name>
    <name type="common">Mediterranean mussel</name>
    <dbReference type="NCBI Taxonomy" id="29158"/>
    <lineage>
        <taxon>Eukaryota</taxon>
        <taxon>Metazoa</taxon>
        <taxon>Spiralia</taxon>
        <taxon>Lophotrochozoa</taxon>
        <taxon>Mollusca</taxon>
        <taxon>Bivalvia</taxon>
        <taxon>Autobranchia</taxon>
        <taxon>Pteriomorphia</taxon>
        <taxon>Mytilida</taxon>
        <taxon>Mytiloidea</taxon>
        <taxon>Mytilidae</taxon>
        <taxon>Mytilinae</taxon>
        <taxon>Mytilus</taxon>
    </lineage>
</organism>
<keyword evidence="2" id="KW-1185">Reference proteome</keyword>